<keyword evidence="3" id="KW-1185">Reference proteome</keyword>
<comment type="caution">
    <text evidence="2">The sequence shown here is derived from an EMBL/GenBank/DDBJ whole genome shotgun (WGS) entry which is preliminary data.</text>
</comment>
<evidence type="ECO:0000313" key="3">
    <source>
        <dbReference type="Proteomes" id="UP000265614"/>
    </source>
</evidence>
<dbReference type="SUPFAM" id="SSF140453">
    <property type="entry name" value="EsxAB dimer-like"/>
    <property type="match status" value="1"/>
</dbReference>
<evidence type="ECO:0000256" key="1">
    <source>
        <dbReference type="RuleBase" id="RU362001"/>
    </source>
</evidence>
<dbReference type="EMBL" id="QZEZ01000001">
    <property type="protein sequence ID" value="RJK97778.1"/>
    <property type="molecule type" value="Genomic_DNA"/>
</dbReference>
<comment type="similarity">
    <text evidence="1">Belongs to the WXG100 family.</text>
</comment>
<dbReference type="OrthoDB" id="3387628at2"/>
<dbReference type="InterPro" id="IPR036689">
    <property type="entry name" value="ESAT-6-like_sf"/>
</dbReference>
<dbReference type="InterPro" id="IPR010310">
    <property type="entry name" value="T7SS_ESAT-6-like"/>
</dbReference>
<dbReference type="RefSeq" id="WP_119948704.1">
    <property type="nucleotide sequence ID" value="NZ_QZEZ01000001.1"/>
</dbReference>
<sequence>MTGFRVTPEQLHSLSGRVRGGAGSIDGELRGLAASVAPLGGDWAGVAQARFQELWAEWQRSAEGLNQALTGIADLLAQAGTAYAGAEEQVARSFG</sequence>
<dbReference type="AlphaFoldDB" id="A0A3A3Z4B9"/>
<dbReference type="Gene3D" id="1.10.287.1060">
    <property type="entry name" value="ESAT-6-like"/>
    <property type="match status" value="1"/>
</dbReference>
<dbReference type="Proteomes" id="UP000265614">
    <property type="component" value="Unassembled WGS sequence"/>
</dbReference>
<gene>
    <name evidence="2" type="ORF">D5H78_01935</name>
</gene>
<dbReference type="Pfam" id="PF06013">
    <property type="entry name" value="WXG100"/>
    <property type="match status" value="1"/>
</dbReference>
<evidence type="ECO:0000313" key="2">
    <source>
        <dbReference type="EMBL" id="RJK97778.1"/>
    </source>
</evidence>
<accession>A0A3A3Z4B9</accession>
<proteinExistence type="inferred from homology"/>
<name>A0A3A3Z4B9_9ACTN</name>
<dbReference type="NCBIfam" id="TIGR03930">
    <property type="entry name" value="WXG100_ESAT6"/>
    <property type="match status" value="1"/>
</dbReference>
<protein>
    <recommendedName>
        <fullName evidence="1">ESAT-6-like protein</fullName>
    </recommendedName>
</protein>
<organism evidence="2 3">
    <name type="scientific">Vallicoccus soli</name>
    <dbReference type="NCBI Taxonomy" id="2339232"/>
    <lineage>
        <taxon>Bacteria</taxon>
        <taxon>Bacillati</taxon>
        <taxon>Actinomycetota</taxon>
        <taxon>Actinomycetes</taxon>
        <taxon>Motilibacterales</taxon>
        <taxon>Vallicoccaceae</taxon>
        <taxon>Vallicoccus</taxon>
    </lineage>
</organism>
<reference evidence="2 3" key="1">
    <citation type="submission" date="2018-09" db="EMBL/GenBank/DDBJ databases">
        <title>YIM 75000 draft genome.</title>
        <authorList>
            <person name="Tang S."/>
            <person name="Feng Y."/>
        </authorList>
    </citation>
    <scope>NUCLEOTIDE SEQUENCE [LARGE SCALE GENOMIC DNA]</scope>
    <source>
        <strain evidence="2 3">YIM 75000</strain>
    </source>
</reference>